<protein>
    <submittedName>
        <fullName evidence="1">Uncharacterized protein</fullName>
    </submittedName>
</protein>
<name>A0A2X3IEG9_9ENTR</name>
<dbReference type="EMBL" id="UAVU01000005">
    <property type="protein sequence ID" value="SQC90842.1"/>
    <property type="molecule type" value="Genomic_DNA"/>
</dbReference>
<evidence type="ECO:0000313" key="1">
    <source>
        <dbReference type="EMBL" id="SQC90842.1"/>
    </source>
</evidence>
<reference evidence="1 2" key="1">
    <citation type="submission" date="2018-06" db="EMBL/GenBank/DDBJ databases">
        <authorList>
            <consortium name="Pathogen Informatics"/>
            <person name="Doyle S."/>
        </authorList>
    </citation>
    <scope>NUCLEOTIDE SEQUENCE [LARGE SCALE GENOMIC DNA]</scope>
    <source>
        <strain evidence="1 2">NCTC12120</strain>
    </source>
</reference>
<sequence>MLNLQRVAQFVAVVEAGGIYRSGAISAAN</sequence>
<accession>A0A2X3IEG9</accession>
<evidence type="ECO:0000313" key="2">
    <source>
        <dbReference type="Proteomes" id="UP000251197"/>
    </source>
</evidence>
<organism evidence="1 2">
    <name type="scientific">Cedecea neteri</name>
    <dbReference type="NCBI Taxonomy" id="158822"/>
    <lineage>
        <taxon>Bacteria</taxon>
        <taxon>Pseudomonadati</taxon>
        <taxon>Pseudomonadota</taxon>
        <taxon>Gammaproteobacteria</taxon>
        <taxon>Enterobacterales</taxon>
        <taxon>Enterobacteriaceae</taxon>
        <taxon>Cedecea</taxon>
    </lineage>
</organism>
<proteinExistence type="predicted"/>
<gene>
    <name evidence="1" type="ORF">NCTC12120_03986</name>
</gene>
<dbReference type="Proteomes" id="UP000251197">
    <property type="component" value="Unassembled WGS sequence"/>
</dbReference>
<dbReference type="AlphaFoldDB" id="A0A2X3IEG9"/>